<dbReference type="InterPro" id="IPR041497">
    <property type="entry name" value="Thump-like"/>
</dbReference>
<evidence type="ECO:0000313" key="3">
    <source>
        <dbReference type="Proteomes" id="UP000093501"/>
    </source>
</evidence>
<organism evidence="2 3">
    <name type="scientific">Tessaracoccus lapidicaptus</name>
    <dbReference type="NCBI Taxonomy" id="1427523"/>
    <lineage>
        <taxon>Bacteria</taxon>
        <taxon>Bacillati</taxon>
        <taxon>Actinomycetota</taxon>
        <taxon>Actinomycetes</taxon>
        <taxon>Propionibacteriales</taxon>
        <taxon>Propionibacteriaceae</taxon>
        <taxon>Tessaracoccus</taxon>
    </lineage>
</organism>
<comment type="caution">
    <text evidence="2">The sequence shown here is derived from an EMBL/GenBank/DDBJ whole genome shotgun (WGS) entry which is preliminary data.</text>
</comment>
<feature type="domain" description="THUMP-like" evidence="1">
    <location>
        <begin position="307"/>
        <end position="378"/>
    </location>
</feature>
<reference evidence="3" key="1">
    <citation type="submission" date="2016-07" db="EMBL/GenBank/DDBJ databases">
        <authorList>
            <person name="Florea S."/>
            <person name="Webb J.S."/>
            <person name="Jaromczyk J."/>
            <person name="Schardl C.L."/>
        </authorList>
    </citation>
    <scope>NUCLEOTIDE SEQUENCE [LARGE SCALE GENOMIC DNA]</scope>
    <source>
        <strain evidence="3">IPBSL-7</strain>
    </source>
</reference>
<proteinExistence type="predicted"/>
<evidence type="ECO:0000313" key="2">
    <source>
        <dbReference type="EMBL" id="OCL36470.1"/>
    </source>
</evidence>
<sequence length="380" mass="40196">MAVLDVIGPARVAALEVAAREPDPSSLGAATRLRAVAGPEDAAWALTQTALRRRARAKVARADAMLFTPDGLEQATRDLVSAWRAARFAAAGVREAWDLGCGIGADAMAMAEAGLVVHAVDADALTVEVATWNLALVGAGPASLGRAEDTPVPLSAGVFLDPARRTARGRTWHVADFTPPWQLVLDHLASPRFVCVKLGPGLPKELIPDGVRATWVSVGGDVVEVSLWNRLPEGRSAVLLSAGSALELEPDPTLGPAQVAQLGRYLYEPDGAAIRAGLVREAVPGAWLLDPHVAYLSSDDPVDTPWATRFEVVDVLDHSVKALRAYVRQHSIGTLEIKKRAVDVDPATLRRELRPSGPASATLILARTVDGTKAVVARRA</sequence>
<gene>
    <name evidence="2" type="ORF">BCR15_00955</name>
</gene>
<dbReference type="SUPFAM" id="SSF53335">
    <property type="entry name" value="S-adenosyl-L-methionine-dependent methyltransferases"/>
    <property type="match status" value="1"/>
</dbReference>
<name>A0A1C0AQD5_9ACTN</name>
<dbReference type="Gene3D" id="3.40.50.150">
    <property type="entry name" value="Vaccinia Virus protein VP39"/>
    <property type="match status" value="1"/>
</dbReference>
<keyword evidence="3" id="KW-1185">Reference proteome</keyword>
<dbReference type="EMBL" id="MBQD01000011">
    <property type="protein sequence ID" value="OCL36470.1"/>
    <property type="molecule type" value="Genomic_DNA"/>
</dbReference>
<protein>
    <recommendedName>
        <fullName evidence="1">THUMP-like domain-containing protein</fullName>
    </recommendedName>
</protein>
<evidence type="ECO:0000259" key="1">
    <source>
        <dbReference type="Pfam" id="PF18096"/>
    </source>
</evidence>
<accession>A0A1C0AQD5</accession>
<dbReference type="AlphaFoldDB" id="A0A1C0AQD5"/>
<dbReference type="Pfam" id="PF18096">
    <property type="entry name" value="Thump_like"/>
    <property type="match status" value="1"/>
</dbReference>
<dbReference type="InterPro" id="IPR029063">
    <property type="entry name" value="SAM-dependent_MTases_sf"/>
</dbReference>
<dbReference type="Proteomes" id="UP000093501">
    <property type="component" value="Unassembled WGS sequence"/>
</dbReference>